<evidence type="ECO:0000259" key="2">
    <source>
        <dbReference type="Pfam" id="PF00496"/>
    </source>
</evidence>
<feature type="domain" description="Solute-binding protein family 5" evidence="2">
    <location>
        <begin position="492"/>
        <end position="812"/>
    </location>
</feature>
<dbReference type="InterPro" id="IPR000914">
    <property type="entry name" value="SBP_5_dom"/>
</dbReference>
<feature type="chain" id="PRO_5039007879" description="Solute-binding protein family 5 domain-containing protein" evidence="1">
    <location>
        <begin position="30"/>
        <end position="943"/>
    </location>
</feature>
<dbReference type="PROSITE" id="PS51257">
    <property type="entry name" value="PROKAR_LIPOPROTEIN"/>
    <property type="match status" value="1"/>
</dbReference>
<dbReference type="EMBL" id="DXFD01000025">
    <property type="protein sequence ID" value="HIX46370.1"/>
    <property type="molecule type" value="Genomic_DNA"/>
</dbReference>
<dbReference type="SUPFAM" id="SSF53850">
    <property type="entry name" value="Periplasmic binding protein-like II"/>
    <property type="match status" value="2"/>
</dbReference>
<dbReference type="AlphaFoldDB" id="A0A9D1VSU4"/>
<dbReference type="Pfam" id="PF00496">
    <property type="entry name" value="SBP_bac_5"/>
    <property type="match status" value="2"/>
</dbReference>
<organism evidence="3 4">
    <name type="scientific">Candidatus Borkfalkia faecigallinarum</name>
    <dbReference type="NCBI Taxonomy" id="2838509"/>
    <lineage>
        <taxon>Bacteria</taxon>
        <taxon>Bacillati</taxon>
        <taxon>Bacillota</taxon>
        <taxon>Clostridia</taxon>
        <taxon>Christensenellales</taxon>
        <taxon>Christensenellaceae</taxon>
        <taxon>Candidatus Borkfalkia</taxon>
    </lineage>
</organism>
<dbReference type="GO" id="GO:1904680">
    <property type="term" value="F:peptide transmembrane transporter activity"/>
    <property type="evidence" value="ECO:0007669"/>
    <property type="project" value="TreeGrafter"/>
</dbReference>
<dbReference type="PANTHER" id="PTHR30290">
    <property type="entry name" value="PERIPLASMIC BINDING COMPONENT OF ABC TRANSPORTER"/>
    <property type="match status" value="1"/>
</dbReference>
<reference evidence="3" key="1">
    <citation type="journal article" date="2021" name="PeerJ">
        <title>Extensive microbial diversity within the chicken gut microbiome revealed by metagenomics and culture.</title>
        <authorList>
            <person name="Gilroy R."/>
            <person name="Ravi A."/>
            <person name="Getino M."/>
            <person name="Pursley I."/>
            <person name="Horton D.L."/>
            <person name="Alikhan N.F."/>
            <person name="Baker D."/>
            <person name="Gharbi K."/>
            <person name="Hall N."/>
            <person name="Watson M."/>
            <person name="Adriaenssens E.M."/>
            <person name="Foster-Nyarko E."/>
            <person name="Jarju S."/>
            <person name="Secka A."/>
            <person name="Antonio M."/>
            <person name="Oren A."/>
            <person name="Chaudhuri R.R."/>
            <person name="La Ragione R."/>
            <person name="Hildebrand F."/>
            <person name="Pallen M.J."/>
        </authorList>
    </citation>
    <scope>NUCLEOTIDE SEQUENCE</scope>
    <source>
        <strain evidence="3">26628</strain>
    </source>
</reference>
<gene>
    <name evidence="3" type="ORF">H9737_01595</name>
</gene>
<evidence type="ECO:0000313" key="4">
    <source>
        <dbReference type="Proteomes" id="UP000824249"/>
    </source>
</evidence>
<evidence type="ECO:0000313" key="3">
    <source>
        <dbReference type="EMBL" id="HIX46370.1"/>
    </source>
</evidence>
<comment type="caution">
    <text evidence="3">The sequence shown here is derived from an EMBL/GenBank/DDBJ whole genome shotgun (WGS) entry which is preliminary data.</text>
</comment>
<feature type="domain" description="Solute-binding protein family 5" evidence="2">
    <location>
        <begin position="117"/>
        <end position="167"/>
    </location>
</feature>
<dbReference type="Proteomes" id="UP000824249">
    <property type="component" value="Unassembled WGS sequence"/>
</dbReference>
<reference evidence="3" key="2">
    <citation type="submission" date="2021-04" db="EMBL/GenBank/DDBJ databases">
        <authorList>
            <person name="Gilroy R."/>
        </authorList>
    </citation>
    <scope>NUCLEOTIDE SEQUENCE</scope>
    <source>
        <strain evidence="3">26628</strain>
    </source>
</reference>
<name>A0A9D1VSU4_9FIRM</name>
<keyword evidence="1" id="KW-0732">Signal</keyword>
<feature type="signal peptide" evidence="1">
    <location>
        <begin position="1"/>
        <end position="29"/>
    </location>
</feature>
<proteinExistence type="predicted"/>
<protein>
    <recommendedName>
        <fullName evidence="2">Solute-binding protein family 5 domain-containing protein</fullName>
    </recommendedName>
</protein>
<dbReference type="GO" id="GO:0015833">
    <property type="term" value="P:peptide transport"/>
    <property type="evidence" value="ECO:0007669"/>
    <property type="project" value="TreeGrafter"/>
</dbReference>
<evidence type="ECO:0000256" key="1">
    <source>
        <dbReference type="SAM" id="SignalP"/>
    </source>
</evidence>
<dbReference type="Gene3D" id="3.40.190.10">
    <property type="entry name" value="Periplasmic binding protein-like II"/>
    <property type="match status" value="2"/>
</dbReference>
<dbReference type="InterPro" id="IPR039424">
    <property type="entry name" value="SBP_5"/>
</dbReference>
<dbReference type="Gene3D" id="3.10.105.10">
    <property type="entry name" value="Dipeptide-binding Protein, Domain 3"/>
    <property type="match status" value="1"/>
</dbReference>
<accession>A0A9D1VSU4</accession>
<sequence length="943" mass="106287">MKSTNRFKRIGSMLMAVLFGAAFVLPVLAACSDDGPGDDLHTYREYIAQSPTTWNTHNGTTDADTYVQGYTEIGLYDFTLSEDRSTYAFIDEMATGDPVNVTNKYVDRYGITQADAENTAYGKAWEITLNPDATWENGEKITAEDYVWSMERVLSPDMKNSAAATYITGDYELYNANNYYSYGSTEEYFKITAGTTYTDEQIEQMVADGVLYFSFNTPIFDTEGSFTISEHHNIESQKKFYLNSDGEDVYDLLYNEYADDANEFGYIPITEENLNDFKTNFSVLSASALGALIPDWYDLFSVLRAASPVFTKITAETEYSDDALEQMVADGTLYFSFDTPIFDTEGSFTISEHHAIESQKKYYLNSDGEDVYDLLYDKYADDANEYGYIPITEENLEDFKTNFSVLSASALGALIPHWYDLLSVVSYTSVEETPFSNVGIFATESNTKFVLVFANALSQWDVKYLLTENWIVYRPYYEEGYSQQGSLTVTSYGTTSGKYMGYGPYKMTGYQTNSQITFERNENWYGYKEGATNYHPGQFETDKIVCRIIADQNTALLEFEAGNLDSVRLNANNMEQYRFSDYLLTRTASNTWSVTFNSDAESLAEIEKDNQGNRRILSVDDFRRALSLSIDRAHIGTNILAGSAAAYSFINNNYYYDMENDPESIYRNSEQAMEGILRLYGIEYGAGKTYETLEEAYSAVSGYDRDAAKEAFTSAYDYAAANGLYTDGENIRINIYNNTVSTQITALATYLEQAFNAAAEGTPFAGKIKVEIRAMQTGRYDAIAQGRIEAIYYSFSGDFNDPNGMLANFTDPDVQTILECGFDPETESFAVTCDFDGDGTEETVTKTYTEWQRSITASGEYYGASQEVKLTIMAEIEYRLLSGFRTLPLVVGTDLTLRSMKVEYATNTSNIFAMYGGVRLMTYHYTDGEWADFIRDPGNLTYK</sequence>